<dbReference type="InterPro" id="IPR046447">
    <property type="entry name" value="DENR_C"/>
</dbReference>
<dbReference type="OrthoDB" id="277199at2759"/>
<evidence type="ECO:0000256" key="1">
    <source>
        <dbReference type="ARBA" id="ARBA00007514"/>
    </source>
</evidence>
<dbReference type="AlphaFoldDB" id="A0A0N4UPQ4"/>
<dbReference type="PROSITE" id="PS50296">
    <property type="entry name" value="SUI1"/>
    <property type="match status" value="1"/>
</dbReference>
<dbReference type="SUPFAM" id="SSF55159">
    <property type="entry name" value="eIF1-like"/>
    <property type="match status" value="1"/>
</dbReference>
<dbReference type="InterPro" id="IPR050318">
    <property type="entry name" value="DENR/SUI1_TIF"/>
</dbReference>
<protein>
    <recommendedName>
        <fullName evidence="2">Density-regulated protein</fullName>
    </recommendedName>
</protein>
<name>A0A0N4UPQ4_DRAME</name>
<evidence type="ECO:0000313" key="8">
    <source>
        <dbReference type="WBParaSite" id="DME_0000995101-mRNA-1"/>
    </source>
</evidence>
<feature type="domain" description="SUI1" evidence="4">
    <location>
        <begin position="99"/>
        <end position="166"/>
    </location>
</feature>
<sequence length="182" mass="19948">MSENGGEIVSGNATVSYPIHVKYCGACTLPLEYCEYSGMVDKCRKWLEDYLPNEFDKLCAGNEETAESEKKHQKRGGKGLKSTEKMESDKSKKKVLPKVTLQKSSRGKNKSVTVVKGLALFGVDLKAAAKLFAAKFACGSSVTAPDEIVVQGDVKDELLEVITGKWRQIDEGSIEDLGDHKR</sequence>
<keyword evidence="7" id="KW-1185">Reference proteome</keyword>
<feature type="compositionally biased region" description="Basic and acidic residues" evidence="3">
    <location>
        <begin position="81"/>
        <end position="90"/>
    </location>
</feature>
<dbReference type="GO" id="GO:0001731">
    <property type="term" value="P:formation of translation preinitiation complex"/>
    <property type="evidence" value="ECO:0007669"/>
    <property type="project" value="TreeGrafter"/>
</dbReference>
<accession>A0A0N4UPQ4</accession>
<dbReference type="WBParaSite" id="DME_0000995101-mRNA-1">
    <property type="protein sequence ID" value="DME_0000995101-mRNA-1"/>
    <property type="gene ID" value="DME_0000995101"/>
</dbReference>
<dbReference type="Proteomes" id="UP000038040">
    <property type="component" value="Unplaced"/>
</dbReference>
<dbReference type="EMBL" id="UYYG01000141">
    <property type="protein sequence ID" value="VDN53529.1"/>
    <property type="molecule type" value="Genomic_DNA"/>
</dbReference>
<dbReference type="Pfam" id="PF01253">
    <property type="entry name" value="SUI1"/>
    <property type="match status" value="1"/>
</dbReference>
<dbReference type="InterPro" id="IPR048517">
    <property type="entry name" value="DENR_N"/>
</dbReference>
<dbReference type="Gene3D" id="3.30.780.10">
    <property type="entry name" value="SUI1-like domain"/>
    <property type="match status" value="1"/>
</dbReference>
<dbReference type="STRING" id="318479.A0A0N4UPQ4"/>
<dbReference type="Pfam" id="PF21023">
    <property type="entry name" value="DENR_N"/>
    <property type="match status" value="1"/>
</dbReference>
<dbReference type="PANTHER" id="PTHR12789">
    <property type="entry name" value="DENSITY-REGULATED PROTEIN HOMOLOG"/>
    <property type="match status" value="1"/>
</dbReference>
<gene>
    <name evidence="5" type="ORF">DME_LOCUS3502</name>
</gene>
<reference evidence="5 7" key="2">
    <citation type="submission" date="2018-11" db="EMBL/GenBank/DDBJ databases">
        <authorList>
            <consortium name="Pathogen Informatics"/>
        </authorList>
    </citation>
    <scope>NUCLEOTIDE SEQUENCE [LARGE SCALE GENOMIC DNA]</scope>
</reference>
<dbReference type="NCBIfam" id="TIGR01159">
    <property type="entry name" value="DRP1"/>
    <property type="match status" value="1"/>
</dbReference>
<dbReference type="InterPro" id="IPR036877">
    <property type="entry name" value="SUI1_dom_sf"/>
</dbReference>
<dbReference type="GO" id="GO:0003743">
    <property type="term" value="F:translation initiation factor activity"/>
    <property type="evidence" value="ECO:0007669"/>
    <property type="project" value="InterPro"/>
</dbReference>
<dbReference type="CDD" id="cd11607">
    <property type="entry name" value="DENR_C"/>
    <property type="match status" value="1"/>
</dbReference>
<evidence type="ECO:0000313" key="7">
    <source>
        <dbReference type="Proteomes" id="UP000274756"/>
    </source>
</evidence>
<evidence type="ECO:0000256" key="2">
    <source>
        <dbReference type="RuleBase" id="RU361273"/>
    </source>
</evidence>
<evidence type="ECO:0000313" key="5">
    <source>
        <dbReference type="EMBL" id="VDN53529.1"/>
    </source>
</evidence>
<dbReference type="InterPro" id="IPR001950">
    <property type="entry name" value="SUI1"/>
</dbReference>
<dbReference type="GO" id="GO:0002188">
    <property type="term" value="P:translation reinitiation"/>
    <property type="evidence" value="ECO:0007669"/>
    <property type="project" value="TreeGrafter"/>
</dbReference>
<dbReference type="GO" id="GO:0003729">
    <property type="term" value="F:mRNA binding"/>
    <property type="evidence" value="ECO:0007669"/>
    <property type="project" value="TreeGrafter"/>
</dbReference>
<dbReference type="PANTHER" id="PTHR12789:SF0">
    <property type="entry name" value="DENSITY-REGULATED PROTEIN"/>
    <property type="match status" value="1"/>
</dbReference>
<dbReference type="InterPro" id="IPR005873">
    <property type="entry name" value="DENR_eukaryotes"/>
</dbReference>
<evidence type="ECO:0000256" key="3">
    <source>
        <dbReference type="SAM" id="MobiDB-lite"/>
    </source>
</evidence>
<dbReference type="Proteomes" id="UP000274756">
    <property type="component" value="Unassembled WGS sequence"/>
</dbReference>
<feature type="region of interest" description="Disordered" evidence="3">
    <location>
        <begin position="66"/>
        <end position="104"/>
    </location>
</feature>
<evidence type="ECO:0000313" key="6">
    <source>
        <dbReference type="Proteomes" id="UP000038040"/>
    </source>
</evidence>
<proteinExistence type="inferred from homology"/>
<comment type="similarity">
    <text evidence="1 2">Belongs to the DENR family.</text>
</comment>
<reference evidence="8" key="1">
    <citation type="submission" date="2017-02" db="UniProtKB">
        <authorList>
            <consortium name="WormBaseParasite"/>
        </authorList>
    </citation>
    <scope>IDENTIFICATION</scope>
</reference>
<evidence type="ECO:0000259" key="4">
    <source>
        <dbReference type="PROSITE" id="PS50296"/>
    </source>
</evidence>
<organism evidence="6 8">
    <name type="scientific">Dracunculus medinensis</name>
    <name type="common">Guinea worm</name>
    <dbReference type="NCBI Taxonomy" id="318479"/>
    <lineage>
        <taxon>Eukaryota</taxon>
        <taxon>Metazoa</taxon>
        <taxon>Ecdysozoa</taxon>
        <taxon>Nematoda</taxon>
        <taxon>Chromadorea</taxon>
        <taxon>Rhabditida</taxon>
        <taxon>Spirurina</taxon>
        <taxon>Dracunculoidea</taxon>
        <taxon>Dracunculidae</taxon>
        <taxon>Dracunculus</taxon>
    </lineage>
</organism>